<comment type="caution">
    <text evidence="1">The sequence shown here is derived from an EMBL/GenBank/DDBJ whole genome shotgun (WGS) entry which is preliminary data.</text>
</comment>
<dbReference type="Proteomes" id="UP000610594">
    <property type="component" value="Unassembled WGS sequence"/>
</dbReference>
<organism evidence="1 2">
    <name type="scientific">Massilia genomosp. 1</name>
    <dbReference type="NCBI Taxonomy" id="2609280"/>
    <lineage>
        <taxon>Bacteria</taxon>
        <taxon>Pseudomonadati</taxon>
        <taxon>Pseudomonadota</taxon>
        <taxon>Betaproteobacteria</taxon>
        <taxon>Burkholderiales</taxon>
        <taxon>Oxalobacteraceae</taxon>
        <taxon>Telluria group</taxon>
        <taxon>Massilia</taxon>
    </lineage>
</organism>
<accession>A0ABX0MZN2</accession>
<protein>
    <submittedName>
        <fullName evidence="1">Uncharacterized protein</fullName>
    </submittedName>
</protein>
<gene>
    <name evidence="1" type="ORF">F1735_26850</name>
</gene>
<proteinExistence type="predicted"/>
<dbReference type="RefSeq" id="WP_167239802.1">
    <property type="nucleotide sequence ID" value="NZ_WHJF01000102.1"/>
</dbReference>
<sequence>MLNTFVGAAHAEVIRQVQDFLRDHPKEKGNSAGEVTRRLEIEHMGAALWLKKRHGMSIDMHNLHNLVEFWPTARMLATAAVAGGAAAVATTETFGSDEFNPAHLIEYFVTGAGKVAAAAQH</sequence>
<evidence type="ECO:0000313" key="1">
    <source>
        <dbReference type="EMBL" id="NHZ65878.1"/>
    </source>
</evidence>
<dbReference type="EMBL" id="WHJF01000102">
    <property type="protein sequence ID" value="NHZ65878.1"/>
    <property type="molecule type" value="Genomic_DNA"/>
</dbReference>
<reference evidence="1 2" key="1">
    <citation type="submission" date="2019-10" db="EMBL/GenBank/DDBJ databases">
        <title>Taxonomy of Antarctic Massilia spp.: description of Massilia rubra sp. nov., Massilia aquatica sp. nov., Massilia mucilaginosa sp. nov., Massilia frigida sp. nov. isolated from streams, lakes and regoliths.</title>
        <authorList>
            <person name="Holochova P."/>
            <person name="Sedlacek I."/>
            <person name="Kralova S."/>
            <person name="Maslanova I."/>
            <person name="Busse H.-J."/>
            <person name="Stankova E."/>
            <person name="Vrbovska V."/>
            <person name="Kovarovic V."/>
            <person name="Bartak M."/>
            <person name="Svec P."/>
            <person name="Pantucek R."/>
        </authorList>
    </citation>
    <scope>NUCLEOTIDE SEQUENCE [LARGE SCALE GENOMIC DNA]</scope>
    <source>
        <strain evidence="1 2">CCM 8694</strain>
    </source>
</reference>
<keyword evidence="2" id="KW-1185">Reference proteome</keyword>
<name>A0ABX0MZN2_9BURK</name>
<evidence type="ECO:0000313" key="2">
    <source>
        <dbReference type="Proteomes" id="UP000610594"/>
    </source>
</evidence>